<gene>
    <name evidence="1" type="ORF">PACLA_8A006829</name>
</gene>
<dbReference type="OrthoDB" id="420669at2759"/>
<protein>
    <submittedName>
        <fullName evidence="1">Transport Sec61 subunit alpha</fullName>
    </submittedName>
</protein>
<dbReference type="InterPro" id="IPR023201">
    <property type="entry name" value="SecY_dom_sf"/>
</dbReference>
<dbReference type="Proteomes" id="UP001152795">
    <property type="component" value="Unassembled WGS sequence"/>
</dbReference>
<dbReference type="AlphaFoldDB" id="A0A7D9JEX5"/>
<sequence length="65" mass="7727">MGVKFLEVLRPFISILPEVAKPERRIQFREKVLWTAITLFIFLVCCQVIFSTVLYAFFMMVVFHL</sequence>
<proteinExistence type="predicted"/>
<dbReference type="Gene3D" id="1.10.3370.10">
    <property type="entry name" value="SecY subunit domain"/>
    <property type="match status" value="1"/>
</dbReference>
<dbReference type="SUPFAM" id="SSF103491">
    <property type="entry name" value="Preprotein translocase SecY subunit"/>
    <property type="match status" value="1"/>
</dbReference>
<evidence type="ECO:0000313" key="2">
    <source>
        <dbReference type="Proteomes" id="UP001152795"/>
    </source>
</evidence>
<reference evidence="1" key="1">
    <citation type="submission" date="2020-04" db="EMBL/GenBank/DDBJ databases">
        <authorList>
            <person name="Alioto T."/>
            <person name="Alioto T."/>
            <person name="Gomez Garrido J."/>
        </authorList>
    </citation>
    <scope>NUCLEOTIDE SEQUENCE</scope>
    <source>
        <strain evidence="1">A484AB</strain>
    </source>
</reference>
<dbReference type="EMBL" id="CACRXK020015417">
    <property type="protein sequence ID" value="CAB4028341.1"/>
    <property type="molecule type" value="Genomic_DNA"/>
</dbReference>
<name>A0A7D9JEX5_PARCT</name>
<evidence type="ECO:0000313" key="1">
    <source>
        <dbReference type="EMBL" id="CAB4028341.1"/>
    </source>
</evidence>
<accession>A0A7D9JEX5</accession>
<keyword evidence="2" id="KW-1185">Reference proteome</keyword>
<organism evidence="1 2">
    <name type="scientific">Paramuricea clavata</name>
    <name type="common">Red gorgonian</name>
    <name type="synonym">Violescent sea-whip</name>
    <dbReference type="NCBI Taxonomy" id="317549"/>
    <lineage>
        <taxon>Eukaryota</taxon>
        <taxon>Metazoa</taxon>
        <taxon>Cnidaria</taxon>
        <taxon>Anthozoa</taxon>
        <taxon>Octocorallia</taxon>
        <taxon>Malacalcyonacea</taxon>
        <taxon>Plexauridae</taxon>
        <taxon>Paramuricea</taxon>
    </lineage>
</organism>
<comment type="caution">
    <text evidence="1">The sequence shown here is derived from an EMBL/GenBank/DDBJ whole genome shotgun (WGS) entry which is preliminary data.</text>
</comment>